<dbReference type="InterPro" id="IPR044926">
    <property type="entry name" value="RGS_subdomain_2"/>
</dbReference>
<protein>
    <recommendedName>
        <fullName evidence="2">RGS domain-containing protein</fullName>
    </recommendedName>
</protein>
<dbReference type="InterPro" id="IPR036305">
    <property type="entry name" value="RGS_sf"/>
</dbReference>
<sequence length="971" mass="111977">MGWKRKVGKNKTSETSLSSKDGATSPALKLGGGAKGLLAALKAAKKNEEEQPKQKDEKITGTKMLFAMSANRDEDSQKVKVITKRDNRLEVHDDEINENDDTLRNSFMASINPQILNRRRGAVEKIRPLKTLKKRHLLQENHAEPIAKQDMKKDYTRANNPNDIMDERSRRLGRKKKEFIEKALKVSTFTEKIRVNFGAGDHDPESIYSIYEDSVFRHETRHFKAALRSDEFAAGPFMAYLSEQEEDDTAVFALDFWQDIERFREEFGCMHQSELELEMDNIINKYVLNNHARDVIPGMAIYSDYYGDIDILNTVTFPWQLRIVQRKCMDYLGAIWTDYIDYDVRNFCETLKILDVVEYKINAAVIKNSIKSAFREEAPPIPLGTYIKATKEDELLKAKRARTIVEKSRKTTKKISTGRKSTANALHEAAQEKKMKERMALMSGTKSTVQRFDMFQKDREISEETKMARRSKRSYYLIEQTCRLTANLPKSHFLREESDDDGEIPDKAAPVYLRKPKIDPATIALMAASDYPKEGSVVKKRVMVRQNDSGKVPSYMKATIRKNGVVFKRPILRPKHLVDCVRDPVHFEFFRRFARAYHFERSIRFWKAVEVMKHVEDPKVRQMKIKMIVSQFFSASSGVLGVGIDGQVLREIMRTPPEKVNVSMLISAQACVMKALEDMWGERYLSTFTELKKAGPHGPKEIGRDRTDLLKKRTSGRNGTNIWKVFSAFIKRAARFVATMKSRGAREEFEQYLLTVGRDPTLYHKEGWAEVVASSIDPFMANDKMFHQKRMQGRNVIAELLINDFRFWLEVECYRTQAEHVAQMGDSGVYNAADEKNLAAKARLISDQFLSSPIPPKCRINVASEIASTVIENIKLGMANRSLFHDITIDVFPLLLNFWKSFCEARHLYIPRPKLNILKRNIVNCRRKKQDKQKKVEIIRKSKTQKVKFEVNEDLELVVKEEKAEPKKVAK</sequence>
<name>E4YCD6_OIKDI</name>
<dbReference type="PANTHER" id="PTHR47079:SF1">
    <property type="entry name" value="REGULATOR OF G-PROTEIN SIGNALING PROTEIN-LIKE"/>
    <property type="match status" value="1"/>
</dbReference>
<evidence type="ECO:0000313" key="3">
    <source>
        <dbReference type="EMBL" id="CBY33203.1"/>
    </source>
</evidence>
<evidence type="ECO:0000256" key="1">
    <source>
        <dbReference type="SAM" id="MobiDB-lite"/>
    </source>
</evidence>
<dbReference type="Gene3D" id="1.10.167.10">
    <property type="entry name" value="Regulator of G-protein Signalling 4, domain 2"/>
    <property type="match status" value="2"/>
</dbReference>
<dbReference type="Proteomes" id="UP000011014">
    <property type="component" value="Unassembled WGS sequence"/>
</dbReference>
<proteinExistence type="predicted"/>
<organism evidence="3">
    <name type="scientific">Oikopleura dioica</name>
    <name type="common">Tunicate</name>
    <dbReference type="NCBI Taxonomy" id="34765"/>
    <lineage>
        <taxon>Eukaryota</taxon>
        <taxon>Metazoa</taxon>
        <taxon>Chordata</taxon>
        <taxon>Tunicata</taxon>
        <taxon>Appendicularia</taxon>
        <taxon>Copelata</taxon>
        <taxon>Oikopleuridae</taxon>
        <taxon>Oikopleura</taxon>
    </lineage>
</organism>
<dbReference type="AlphaFoldDB" id="E4YCD6"/>
<dbReference type="PANTHER" id="PTHR47079">
    <property type="entry name" value="REGULATOR OF G-PROTEIN SIGNALING PROTEIN-LIKE"/>
    <property type="match status" value="1"/>
</dbReference>
<dbReference type="PROSITE" id="PS50132">
    <property type="entry name" value="RGS"/>
    <property type="match status" value="2"/>
</dbReference>
<dbReference type="Pfam" id="PF00615">
    <property type="entry name" value="RGS"/>
    <property type="match status" value="1"/>
</dbReference>
<dbReference type="SUPFAM" id="SSF48097">
    <property type="entry name" value="Regulator of G-protein signaling, RGS"/>
    <property type="match status" value="2"/>
</dbReference>
<dbReference type="EMBL" id="FN654402">
    <property type="protein sequence ID" value="CBY33203.1"/>
    <property type="molecule type" value="Genomic_DNA"/>
</dbReference>
<dbReference type="InterPro" id="IPR016137">
    <property type="entry name" value="RGS"/>
</dbReference>
<accession>E4YCD6</accession>
<dbReference type="SMART" id="SM00315">
    <property type="entry name" value="RGS"/>
    <property type="match status" value="1"/>
</dbReference>
<feature type="domain" description="RGS" evidence="2">
    <location>
        <begin position="806"/>
        <end position="895"/>
    </location>
</feature>
<reference evidence="3" key="1">
    <citation type="journal article" date="2010" name="Science">
        <title>Plasticity of animal genome architecture unmasked by rapid evolution of a pelagic tunicate.</title>
        <authorList>
            <person name="Denoeud F."/>
            <person name="Henriet S."/>
            <person name="Mungpakdee S."/>
            <person name="Aury J.M."/>
            <person name="Da Silva C."/>
            <person name="Brinkmann H."/>
            <person name="Mikhaleva J."/>
            <person name="Olsen L.C."/>
            <person name="Jubin C."/>
            <person name="Canestro C."/>
            <person name="Bouquet J.M."/>
            <person name="Danks G."/>
            <person name="Poulain J."/>
            <person name="Campsteijn C."/>
            <person name="Adamski M."/>
            <person name="Cross I."/>
            <person name="Yadetie F."/>
            <person name="Muffato M."/>
            <person name="Louis A."/>
            <person name="Butcher S."/>
            <person name="Tsagkogeorga G."/>
            <person name="Konrad A."/>
            <person name="Singh S."/>
            <person name="Jensen M.F."/>
            <person name="Cong E.H."/>
            <person name="Eikeseth-Otteraa H."/>
            <person name="Noel B."/>
            <person name="Anthouard V."/>
            <person name="Porcel B.M."/>
            <person name="Kachouri-Lafond R."/>
            <person name="Nishino A."/>
            <person name="Ugolini M."/>
            <person name="Chourrout P."/>
            <person name="Nishida H."/>
            <person name="Aasland R."/>
            <person name="Huzurbazar S."/>
            <person name="Westhof E."/>
            <person name="Delsuc F."/>
            <person name="Lehrach H."/>
            <person name="Reinhardt R."/>
            <person name="Weissenbach J."/>
            <person name="Roy S.W."/>
            <person name="Artiguenave F."/>
            <person name="Postlethwait J.H."/>
            <person name="Manak J.R."/>
            <person name="Thompson E.M."/>
            <person name="Jaillon O."/>
            <person name="Du Pasquier L."/>
            <person name="Boudinot P."/>
            <person name="Liberles D.A."/>
            <person name="Volff J.N."/>
            <person name="Philippe H."/>
            <person name="Lenhard B."/>
            <person name="Roest Crollius H."/>
            <person name="Wincker P."/>
            <person name="Chourrout D."/>
        </authorList>
    </citation>
    <scope>NUCLEOTIDE SEQUENCE [LARGE SCALE GENOMIC DNA]</scope>
</reference>
<evidence type="ECO:0000259" key="2">
    <source>
        <dbReference type="PROSITE" id="PS50132"/>
    </source>
</evidence>
<gene>
    <name evidence="3" type="ORF">GSOID_T00021102001</name>
</gene>
<feature type="domain" description="RGS" evidence="2">
    <location>
        <begin position="576"/>
        <end position="634"/>
    </location>
</feature>
<dbReference type="InterPro" id="IPR053282">
    <property type="entry name" value="RGS_domain-containing"/>
</dbReference>
<feature type="region of interest" description="Disordered" evidence="1">
    <location>
        <begin position="1"/>
        <end position="30"/>
    </location>
</feature>
<feature type="compositionally biased region" description="Polar residues" evidence="1">
    <location>
        <begin position="13"/>
        <end position="22"/>
    </location>
</feature>
<feature type="non-terminal residue" evidence="3">
    <location>
        <position position="971"/>
    </location>
</feature>